<dbReference type="InterPro" id="IPR011701">
    <property type="entry name" value="MFS"/>
</dbReference>
<dbReference type="Proteomes" id="UP000296201">
    <property type="component" value="Chromosome"/>
</dbReference>
<dbReference type="AlphaFoldDB" id="A0A4P7P1A7"/>
<evidence type="ECO:0000256" key="3">
    <source>
        <dbReference type="ARBA" id="ARBA00022448"/>
    </source>
</evidence>
<organism evidence="10 11">
    <name type="scientific">Hydrogenovibrio crunogenus</name>
    <dbReference type="NCBI Taxonomy" id="39765"/>
    <lineage>
        <taxon>Bacteria</taxon>
        <taxon>Pseudomonadati</taxon>
        <taxon>Pseudomonadota</taxon>
        <taxon>Gammaproteobacteria</taxon>
        <taxon>Thiotrichales</taxon>
        <taxon>Piscirickettsiaceae</taxon>
        <taxon>Hydrogenovibrio</taxon>
    </lineage>
</organism>
<dbReference type="GO" id="GO:1990961">
    <property type="term" value="P:xenobiotic detoxification by transmembrane export across the plasma membrane"/>
    <property type="evidence" value="ECO:0007669"/>
    <property type="project" value="InterPro"/>
</dbReference>
<dbReference type="InterPro" id="IPR050189">
    <property type="entry name" value="MFS_Efflux_Transporters"/>
</dbReference>
<accession>A0A4P7P1A7</accession>
<name>A0A4P7P1A7_9GAMM</name>
<gene>
    <name evidence="10" type="primary">bcr</name>
    <name evidence="10" type="ORF">GHNINEIG_01800</name>
</gene>
<evidence type="ECO:0000256" key="6">
    <source>
        <dbReference type="ARBA" id="ARBA00022989"/>
    </source>
</evidence>
<feature type="transmembrane region" description="Helical" evidence="8">
    <location>
        <begin position="57"/>
        <end position="76"/>
    </location>
</feature>
<dbReference type="Pfam" id="PF07690">
    <property type="entry name" value="MFS_1"/>
    <property type="match status" value="1"/>
</dbReference>
<dbReference type="GO" id="GO:0042910">
    <property type="term" value="F:xenobiotic transmembrane transporter activity"/>
    <property type="evidence" value="ECO:0007669"/>
    <property type="project" value="InterPro"/>
</dbReference>
<dbReference type="NCBIfam" id="TIGR00710">
    <property type="entry name" value="efflux_Bcr_CflA"/>
    <property type="match status" value="1"/>
</dbReference>
<keyword evidence="4" id="KW-1003">Cell membrane</keyword>
<comment type="similarity">
    <text evidence="2 8">Belongs to the major facilitator superfamily. Bcr/CmlA family.</text>
</comment>
<evidence type="ECO:0000256" key="7">
    <source>
        <dbReference type="ARBA" id="ARBA00023136"/>
    </source>
</evidence>
<dbReference type="InterPro" id="IPR020846">
    <property type="entry name" value="MFS_dom"/>
</dbReference>
<dbReference type="PROSITE" id="PS50850">
    <property type="entry name" value="MFS"/>
    <property type="match status" value="1"/>
</dbReference>
<evidence type="ECO:0000256" key="1">
    <source>
        <dbReference type="ARBA" id="ARBA00004651"/>
    </source>
</evidence>
<proteinExistence type="inferred from homology"/>
<keyword evidence="7 8" id="KW-0472">Membrane</keyword>
<feature type="transmembrane region" description="Helical" evidence="8">
    <location>
        <begin position="146"/>
        <end position="168"/>
    </location>
</feature>
<feature type="transmembrane region" description="Helical" evidence="8">
    <location>
        <begin position="262"/>
        <end position="280"/>
    </location>
</feature>
<feature type="domain" description="Major facilitator superfamily (MFS) profile" evidence="9">
    <location>
        <begin position="22"/>
        <end position="407"/>
    </location>
</feature>
<dbReference type="PANTHER" id="PTHR43124">
    <property type="entry name" value="PURINE EFFLUX PUMP PBUE"/>
    <property type="match status" value="1"/>
</dbReference>
<feature type="transmembrane region" description="Helical" evidence="8">
    <location>
        <begin position="226"/>
        <end position="250"/>
    </location>
</feature>
<keyword evidence="8" id="KW-0997">Cell inner membrane</keyword>
<dbReference type="OrthoDB" id="5670831at2"/>
<evidence type="ECO:0000259" key="9">
    <source>
        <dbReference type="PROSITE" id="PS50850"/>
    </source>
</evidence>
<keyword evidence="3 8" id="KW-0813">Transport</keyword>
<dbReference type="InterPro" id="IPR036259">
    <property type="entry name" value="MFS_trans_sf"/>
</dbReference>
<evidence type="ECO:0000313" key="11">
    <source>
        <dbReference type="Proteomes" id="UP000296201"/>
    </source>
</evidence>
<dbReference type="SUPFAM" id="SSF103473">
    <property type="entry name" value="MFS general substrate transporter"/>
    <property type="match status" value="1"/>
</dbReference>
<feature type="transmembrane region" description="Helical" evidence="8">
    <location>
        <begin position="383"/>
        <end position="402"/>
    </location>
</feature>
<evidence type="ECO:0000256" key="5">
    <source>
        <dbReference type="ARBA" id="ARBA00022692"/>
    </source>
</evidence>
<feature type="transmembrane region" description="Helical" evidence="8">
    <location>
        <begin position="113"/>
        <end position="134"/>
    </location>
</feature>
<dbReference type="Gene3D" id="1.20.1720.10">
    <property type="entry name" value="Multidrug resistance protein D"/>
    <property type="match status" value="1"/>
</dbReference>
<dbReference type="CDD" id="cd17320">
    <property type="entry name" value="MFS_MdfA_MDR_like"/>
    <property type="match status" value="1"/>
</dbReference>
<keyword evidence="11" id="KW-1185">Reference proteome</keyword>
<evidence type="ECO:0000256" key="4">
    <source>
        <dbReference type="ARBA" id="ARBA00022475"/>
    </source>
</evidence>
<reference evidence="10 11" key="1">
    <citation type="submission" date="2018-08" db="EMBL/GenBank/DDBJ databases">
        <title>Horizontal acquisition of hydrogen conversion ability and other habitat adaptations in Hydrogenovibrio crunogenus strains.</title>
        <authorList>
            <person name="Gonnella G."/>
            <person name="Adam N."/>
            <person name="Perner M."/>
        </authorList>
    </citation>
    <scope>NUCLEOTIDE SEQUENCE [LARGE SCALE GENOMIC DNA]</scope>
    <source>
        <strain evidence="10 11">SP-41</strain>
    </source>
</reference>
<feature type="transmembrane region" description="Helical" evidence="8">
    <location>
        <begin position="88"/>
        <end position="107"/>
    </location>
</feature>
<feature type="transmembrane region" description="Helical" evidence="8">
    <location>
        <begin position="325"/>
        <end position="347"/>
    </location>
</feature>
<feature type="transmembrane region" description="Helical" evidence="8">
    <location>
        <begin position="292"/>
        <end position="310"/>
    </location>
</feature>
<dbReference type="PANTHER" id="PTHR43124:SF3">
    <property type="entry name" value="CHLORAMPHENICOL EFFLUX PUMP RV0191"/>
    <property type="match status" value="1"/>
</dbReference>
<keyword evidence="5 8" id="KW-0812">Transmembrane</keyword>
<evidence type="ECO:0000256" key="2">
    <source>
        <dbReference type="ARBA" id="ARBA00006236"/>
    </source>
</evidence>
<evidence type="ECO:0000256" key="8">
    <source>
        <dbReference type="RuleBase" id="RU365088"/>
    </source>
</evidence>
<dbReference type="InterPro" id="IPR004812">
    <property type="entry name" value="Efflux_drug-R_Bcr/CmlA"/>
</dbReference>
<protein>
    <recommendedName>
        <fullName evidence="8">Bcr/CflA family efflux transporter</fullName>
    </recommendedName>
</protein>
<comment type="subcellular location">
    <subcellularLocation>
        <location evidence="8">Cell inner membrane</location>
        <topology evidence="8">Multi-pass membrane protein</topology>
    </subcellularLocation>
    <subcellularLocation>
        <location evidence="1">Cell membrane</location>
        <topology evidence="1">Multi-pass membrane protein</topology>
    </subcellularLocation>
</comment>
<evidence type="ECO:0000313" key="10">
    <source>
        <dbReference type="EMBL" id="QBZ83739.1"/>
    </source>
</evidence>
<dbReference type="GO" id="GO:0005886">
    <property type="term" value="C:plasma membrane"/>
    <property type="evidence" value="ECO:0007669"/>
    <property type="project" value="UniProtKB-SubCell"/>
</dbReference>
<feature type="transmembrane region" description="Helical" evidence="8">
    <location>
        <begin position="174"/>
        <end position="194"/>
    </location>
</feature>
<dbReference type="RefSeq" id="WP_135796335.1">
    <property type="nucleotide sequence ID" value="NZ_CP032096.1"/>
</dbReference>
<keyword evidence="6 8" id="KW-1133">Transmembrane helix</keyword>
<feature type="transmembrane region" description="Helical" evidence="8">
    <location>
        <begin position="20"/>
        <end position="37"/>
    </location>
</feature>
<feature type="transmembrane region" description="Helical" evidence="8">
    <location>
        <begin position="359"/>
        <end position="377"/>
    </location>
</feature>
<dbReference type="EMBL" id="CP032096">
    <property type="protein sequence ID" value="QBZ83739.1"/>
    <property type="molecule type" value="Genomic_DNA"/>
</dbReference>
<sequence>MSSAPNSSSFGASTANLSSMFLIMVVALIGMLAPFTIDTYLPSFPAIEAELSANRDLLSQTLAIYLISFAMATLVWGPMADRWGRKPIILTSLIGYLAASFLCALAQNIETLLLGRALQGTLLAGSLVASRAMLRDVFQGDEAQKAMALMMMLFTMAPALAPIIGGWLEVHMGWRSVFYFLAIYSVVIIMLFSVRIKESQSPEHVQSIHPARILKGYWQSLVHPQFLRLVAAQGLIIGGFFVYVAGAASVIFDHLKLGEQDFWVLFVPVVSGVLFGSILIHRITHRFKTTTLINIAFTLATLAVALNLIFETFLPVHVGLVISPLVLYSFAFAMANPGLSLVALDCLPSQRGLASSVQSLFQMGMAGLVAALVVPYVHHSLQWMALSQAILLTLALLLWLGVRRQVHIKT</sequence>